<keyword evidence="3" id="KW-1185">Reference proteome</keyword>
<dbReference type="Gene3D" id="3.90.226.10">
    <property type="entry name" value="2-enoyl-CoA Hydratase, Chain A, domain 1"/>
    <property type="match status" value="1"/>
</dbReference>
<dbReference type="InterPro" id="IPR001753">
    <property type="entry name" value="Enoyl-CoA_hydra/iso"/>
</dbReference>
<dbReference type="PANTHER" id="PTHR43149">
    <property type="entry name" value="ENOYL-COA HYDRATASE"/>
    <property type="match status" value="1"/>
</dbReference>
<dbReference type="InterPro" id="IPR045002">
    <property type="entry name" value="Ech1-like"/>
</dbReference>
<gene>
    <name evidence="2" type="ORF">PsB1_1921</name>
</gene>
<dbReference type="InterPro" id="IPR029045">
    <property type="entry name" value="ClpP/crotonase-like_dom_sf"/>
</dbReference>
<dbReference type="NCBIfam" id="NF004794">
    <property type="entry name" value="PRK06142.1"/>
    <property type="match status" value="1"/>
</dbReference>
<name>A0ABQ4PXN3_9PROT</name>
<dbReference type="Proteomes" id="UP001161064">
    <property type="component" value="Unassembled WGS sequence"/>
</dbReference>
<proteinExistence type="inferred from homology"/>
<dbReference type="EMBL" id="BPFZ01000013">
    <property type="protein sequence ID" value="GIU67767.1"/>
    <property type="molecule type" value="Genomic_DNA"/>
</dbReference>
<dbReference type="InterPro" id="IPR014748">
    <property type="entry name" value="Enoyl-CoA_hydra_C"/>
</dbReference>
<protein>
    <submittedName>
        <fullName evidence="2">Enoyl-CoA hydratase</fullName>
    </submittedName>
</protein>
<dbReference type="RefSeq" id="WP_284360817.1">
    <property type="nucleotide sequence ID" value="NZ_BPFZ01000013.1"/>
</dbReference>
<reference evidence="2" key="1">
    <citation type="submission" date="2021-05" db="EMBL/GenBank/DDBJ databases">
        <authorList>
            <person name="Tanabe Y."/>
        </authorList>
    </citation>
    <scope>NUCLEOTIDE SEQUENCE</scope>
    <source>
        <strain evidence="2">BOTRYCO-1</strain>
    </source>
</reference>
<evidence type="ECO:0000313" key="2">
    <source>
        <dbReference type="EMBL" id="GIU67767.1"/>
    </source>
</evidence>
<evidence type="ECO:0000256" key="1">
    <source>
        <dbReference type="ARBA" id="ARBA00005254"/>
    </source>
</evidence>
<evidence type="ECO:0000313" key="3">
    <source>
        <dbReference type="Proteomes" id="UP001161064"/>
    </source>
</evidence>
<comment type="similarity">
    <text evidence="1">Belongs to the enoyl-CoA hydratase/isomerase family.</text>
</comment>
<organism evidence="2 3">
    <name type="scientific">Candidatus Phycosocius spiralis</name>
    <dbReference type="NCBI Taxonomy" id="2815099"/>
    <lineage>
        <taxon>Bacteria</taxon>
        <taxon>Pseudomonadati</taxon>
        <taxon>Pseudomonadota</taxon>
        <taxon>Alphaproteobacteria</taxon>
        <taxon>Caulobacterales</taxon>
        <taxon>Caulobacterales incertae sedis</taxon>
        <taxon>Candidatus Phycosocius</taxon>
    </lineage>
</organism>
<dbReference type="SUPFAM" id="SSF52096">
    <property type="entry name" value="ClpP/crotonase"/>
    <property type="match status" value="1"/>
</dbReference>
<sequence length="287" mass="31813">MYDNPLSSNPTCFDVTITDHIAHIVLKRPEAFNSMTRAFWNELPAIIQDINDHARARVIAITSTGQHFCAGMDLSVLGDDAGFFPQGEADRETRSEHFRHHVLHLQTTFSCLDQARIPVLVAVQGGCIGGAVDMISACDIRWASHDAFFCIQEINLGMTADVGTFPRLCKLIPEGWMRELAYTGRRLSAEKAKEIGLINDIFDSHEALVAHVLETAREIAAKAPLAVTGSKVMINYARDHSIQDGLDYIATWQAGMFSPTHMAEAFRAKAAKEPAKFPDLLPIRKHM</sequence>
<dbReference type="CDD" id="cd06558">
    <property type="entry name" value="crotonase-like"/>
    <property type="match status" value="1"/>
</dbReference>
<accession>A0ABQ4PXN3</accession>
<comment type="caution">
    <text evidence="2">The sequence shown here is derived from an EMBL/GenBank/DDBJ whole genome shotgun (WGS) entry which is preliminary data.</text>
</comment>
<reference evidence="2" key="2">
    <citation type="journal article" date="2023" name="ISME Commun">
        <title>Characterization of a bloom-associated alphaproteobacterial lineage, 'Candidatus Phycosocius': insights into freshwater algal-bacterial interactions.</title>
        <authorList>
            <person name="Tanabe Y."/>
            <person name="Yamaguchi H."/>
            <person name="Yoshida M."/>
            <person name="Kai A."/>
            <person name="Okazaki Y."/>
        </authorList>
    </citation>
    <scope>NUCLEOTIDE SEQUENCE</scope>
    <source>
        <strain evidence="2">BOTRYCO-1</strain>
    </source>
</reference>
<dbReference type="Gene3D" id="1.10.12.10">
    <property type="entry name" value="Lyase 2-enoyl-coa Hydratase, Chain A, domain 2"/>
    <property type="match status" value="1"/>
</dbReference>
<dbReference type="Pfam" id="PF00378">
    <property type="entry name" value="ECH_1"/>
    <property type="match status" value="1"/>
</dbReference>